<dbReference type="AlphaFoldDB" id="A0A914PIB6"/>
<reference evidence="2" key="1">
    <citation type="submission" date="2022-11" db="UniProtKB">
        <authorList>
            <consortium name="WormBaseParasite"/>
        </authorList>
    </citation>
    <scope>IDENTIFICATION</scope>
</reference>
<sequence>MAFEETSTIRESLKRLLNKQIVGISETDDYENRKILGFSFHTVKRTEHVTIGQPIRDLFPQVYDNFITLNAAVNDHIFVHPGKRIVNIQDQNKKILMELHKI</sequence>
<proteinExistence type="predicted"/>
<name>A0A914PIB6_9BILA</name>
<protein>
    <submittedName>
        <fullName evidence="2">Uncharacterized protein</fullName>
    </submittedName>
</protein>
<dbReference type="WBParaSite" id="PDA_v2.g18106.t1">
    <property type="protein sequence ID" value="PDA_v2.g18106.t1"/>
    <property type="gene ID" value="PDA_v2.g18106"/>
</dbReference>
<evidence type="ECO:0000313" key="1">
    <source>
        <dbReference type="Proteomes" id="UP000887578"/>
    </source>
</evidence>
<dbReference type="Proteomes" id="UP000887578">
    <property type="component" value="Unplaced"/>
</dbReference>
<accession>A0A914PIB6</accession>
<keyword evidence="1" id="KW-1185">Reference proteome</keyword>
<evidence type="ECO:0000313" key="2">
    <source>
        <dbReference type="WBParaSite" id="PDA_v2.g18106.t1"/>
    </source>
</evidence>
<organism evidence="1 2">
    <name type="scientific">Panagrolaimus davidi</name>
    <dbReference type="NCBI Taxonomy" id="227884"/>
    <lineage>
        <taxon>Eukaryota</taxon>
        <taxon>Metazoa</taxon>
        <taxon>Ecdysozoa</taxon>
        <taxon>Nematoda</taxon>
        <taxon>Chromadorea</taxon>
        <taxon>Rhabditida</taxon>
        <taxon>Tylenchina</taxon>
        <taxon>Panagrolaimomorpha</taxon>
        <taxon>Panagrolaimoidea</taxon>
        <taxon>Panagrolaimidae</taxon>
        <taxon>Panagrolaimus</taxon>
    </lineage>
</organism>